<feature type="domain" description="Histidine kinase" evidence="17">
    <location>
        <begin position="390"/>
        <end position="611"/>
    </location>
</feature>
<evidence type="ECO:0000259" key="17">
    <source>
        <dbReference type="PROSITE" id="PS50109"/>
    </source>
</evidence>
<keyword evidence="10" id="KW-0067">ATP-binding</keyword>
<dbReference type="PROSITE" id="PS50894">
    <property type="entry name" value="HPT"/>
    <property type="match status" value="1"/>
</dbReference>
<dbReference type="InterPro" id="IPR001789">
    <property type="entry name" value="Sig_transdc_resp-reg_receiver"/>
</dbReference>
<dbReference type="SUPFAM" id="SSF158472">
    <property type="entry name" value="HAMP domain-like"/>
    <property type="match status" value="1"/>
</dbReference>
<dbReference type="PROSITE" id="PS50109">
    <property type="entry name" value="HIS_KIN"/>
    <property type="match status" value="1"/>
</dbReference>
<feature type="domain" description="HAMP" evidence="19">
    <location>
        <begin position="309"/>
        <end position="361"/>
    </location>
</feature>
<feature type="modified residue" description="4-aspartylphosphate" evidence="15">
    <location>
        <position position="681"/>
    </location>
</feature>
<comment type="catalytic activity">
    <reaction evidence="1">
        <text>ATP + protein L-histidine = ADP + protein N-phospho-L-histidine.</text>
        <dbReference type="EC" id="2.7.13.3"/>
    </reaction>
</comment>
<evidence type="ECO:0000256" key="6">
    <source>
        <dbReference type="ARBA" id="ARBA00022679"/>
    </source>
</evidence>
<evidence type="ECO:0000256" key="9">
    <source>
        <dbReference type="ARBA" id="ARBA00022777"/>
    </source>
</evidence>
<dbReference type="InterPro" id="IPR005467">
    <property type="entry name" value="His_kinase_dom"/>
</dbReference>
<dbReference type="STRING" id="549386.SAMN02927923_02155"/>
<dbReference type="Pfam" id="PF00512">
    <property type="entry name" value="HisKA"/>
    <property type="match status" value="1"/>
</dbReference>
<dbReference type="InterPro" id="IPR011006">
    <property type="entry name" value="CheY-like_superfamily"/>
</dbReference>
<feature type="transmembrane region" description="Helical" evidence="16">
    <location>
        <begin position="289"/>
        <end position="312"/>
    </location>
</feature>
<dbReference type="EMBL" id="FMVJ01000005">
    <property type="protein sequence ID" value="SCY72676.1"/>
    <property type="molecule type" value="Genomic_DNA"/>
</dbReference>
<evidence type="ECO:0000256" key="2">
    <source>
        <dbReference type="ARBA" id="ARBA00004651"/>
    </source>
</evidence>
<name>A0A1G5I945_9HYPH</name>
<protein>
    <recommendedName>
        <fullName evidence="3">histidine kinase</fullName>
        <ecNumber evidence="3">2.7.13.3</ecNumber>
    </recommendedName>
</protein>
<evidence type="ECO:0000256" key="16">
    <source>
        <dbReference type="SAM" id="Phobius"/>
    </source>
</evidence>
<keyword evidence="13 16" id="KW-0472">Membrane</keyword>
<dbReference type="Pfam" id="PF00672">
    <property type="entry name" value="HAMP"/>
    <property type="match status" value="1"/>
</dbReference>
<dbReference type="GO" id="GO:0005524">
    <property type="term" value="F:ATP binding"/>
    <property type="evidence" value="ECO:0007669"/>
    <property type="project" value="UniProtKB-KW"/>
</dbReference>
<keyword evidence="8" id="KW-0547">Nucleotide-binding</keyword>
<dbReference type="InterPro" id="IPR008207">
    <property type="entry name" value="Sig_transdc_His_kin_Hpt_dom"/>
</dbReference>
<evidence type="ECO:0000313" key="22">
    <source>
        <dbReference type="Proteomes" id="UP000199569"/>
    </source>
</evidence>
<dbReference type="InterPro" id="IPR036890">
    <property type="entry name" value="HATPase_C_sf"/>
</dbReference>
<dbReference type="FunFam" id="3.30.565.10:FF:000010">
    <property type="entry name" value="Sensor histidine kinase RcsC"/>
    <property type="match status" value="1"/>
</dbReference>
<evidence type="ECO:0000256" key="13">
    <source>
        <dbReference type="ARBA" id="ARBA00023136"/>
    </source>
</evidence>
<keyword evidence="11 16" id="KW-1133">Transmembrane helix</keyword>
<evidence type="ECO:0000256" key="10">
    <source>
        <dbReference type="ARBA" id="ARBA00022840"/>
    </source>
</evidence>
<proteinExistence type="predicted"/>
<evidence type="ECO:0000256" key="8">
    <source>
        <dbReference type="ARBA" id="ARBA00022741"/>
    </source>
</evidence>
<feature type="domain" description="Response regulatory" evidence="18">
    <location>
        <begin position="632"/>
        <end position="749"/>
    </location>
</feature>
<dbReference type="AlphaFoldDB" id="A0A1G5I945"/>
<dbReference type="Gene3D" id="1.20.120.160">
    <property type="entry name" value="HPT domain"/>
    <property type="match status" value="1"/>
</dbReference>
<dbReference type="Gene3D" id="3.30.450.20">
    <property type="entry name" value="PAS domain"/>
    <property type="match status" value="1"/>
</dbReference>
<dbReference type="GO" id="GO:0000155">
    <property type="term" value="F:phosphorelay sensor kinase activity"/>
    <property type="evidence" value="ECO:0007669"/>
    <property type="project" value="InterPro"/>
</dbReference>
<keyword evidence="4" id="KW-1003">Cell membrane</keyword>
<dbReference type="PROSITE" id="PS50110">
    <property type="entry name" value="RESPONSE_REGULATORY"/>
    <property type="match status" value="1"/>
</dbReference>
<dbReference type="InterPro" id="IPR003594">
    <property type="entry name" value="HATPase_dom"/>
</dbReference>
<dbReference type="SUPFAM" id="SSF47384">
    <property type="entry name" value="Homodimeric domain of signal transducing histidine kinase"/>
    <property type="match status" value="1"/>
</dbReference>
<keyword evidence="12" id="KW-0902">Two-component regulatory system</keyword>
<feature type="modified residue" description="Phosphohistidine" evidence="14">
    <location>
        <position position="818"/>
    </location>
</feature>
<accession>A0A1G5I945</accession>
<keyword evidence="7 16" id="KW-0812">Transmembrane</keyword>
<dbReference type="InterPro" id="IPR003660">
    <property type="entry name" value="HAMP_dom"/>
</dbReference>
<evidence type="ECO:0000256" key="4">
    <source>
        <dbReference type="ARBA" id="ARBA00022475"/>
    </source>
</evidence>
<dbReference type="Gene3D" id="1.10.287.130">
    <property type="match status" value="1"/>
</dbReference>
<dbReference type="Pfam" id="PF02518">
    <property type="entry name" value="HATPase_c"/>
    <property type="match status" value="1"/>
</dbReference>
<dbReference type="CDD" id="cd00082">
    <property type="entry name" value="HisKA"/>
    <property type="match status" value="1"/>
</dbReference>
<keyword evidence="9 21" id="KW-0418">Kinase</keyword>
<dbReference type="PANTHER" id="PTHR45339:SF1">
    <property type="entry name" value="HYBRID SIGNAL TRANSDUCTION HISTIDINE KINASE J"/>
    <property type="match status" value="1"/>
</dbReference>
<dbReference type="PRINTS" id="PR00344">
    <property type="entry name" value="BCTRLSENSOR"/>
</dbReference>
<dbReference type="EC" id="2.7.13.3" evidence="3"/>
<evidence type="ECO:0000259" key="20">
    <source>
        <dbReference type="PROSITE" id="PS50894"/>
    </source>
</evidence>
<dbReference type="SMART" id="SM00388">
    <property type="entry name" value="HisKA"/>
    <property type="match status" value="1"/>
</dbReference>
<dbReference type="Gene3D" id="3.30.565.10">
    <property type="entry name" value="Histidine kinase-like ATPase, C-terminal domain"/>
    <property type="match status" value="1"/>
</dbReference>
<evidence type="ECO:0000256" key="12">
    <source>
        <dbReference type="ARBA" id="ARBA00023012"/>
    </source>
</evidence>
<dbReference type="Pfam" id="PF00072">
    <property type="entry name" value="Response_reg"/>
    <property type="match status" value="1"/>
</dbReference>
<dbReference type="Proteomes" id="UP000199569">
    <property type="component" value="Unassembled WGS sequence"/>
</dbReference>
<evidence type="ECO:0000256" key="1">
    <source>
        <dbReference type="ARBA" id="ARBA00000085"/>
    </source>
</evidence>
<reference evidence="22" key="1">
    <citation type="submission" date="2016-10" db="EMBL/GenBank/DDBJ databases">
        <authorList>
            <person name="Varghese N."/>
            <person name="Submissions S."/>
        </authorList>
    </citation>
    <scope>NUCLEOTIDE SEQUENCE [LARGE SCALE GENOMIC DNA]</scope>
    <source>
        <strain evidence="22">CGMCC 1.7666</strain>
    </source>
</reference>
<evidence type="ECO:0000256" key="11">
    <source>
        <dbReference type="ARBA" id="ARBA00022989"/>
    </source>
</evidence>
<evidence type="ECO:0000256" key="5">
    <source>
        <dbReference type="ARBA" id="ARBA00022553"/>
    </source>
</evidence>
<keyword evidence="6" id="KW-0808">Transferase</keyword>
<evidence type="ECO:0000256" key="7">
    <source>
        <dbReference type="ARBA" id="ARBA00022692"/>
    </source>
</evidence>
<dbReference type="SMART" id="SM00304">
    <property type="entry name" value="HAMP"/>
    <property type="match status" value="1"/>
</dbReference>
<dbReference type="PROSITE" id="PS50885">
    <property type="entry name" value="HAMP"/>
    <property type="match status" value="1"/>
</dbReference>
<dbReference type="CDD" id="cd18774">
    <property type="entry name" value="PDC2_HK_sensor"/>
    <property type="match status" value="1"/>
</dbReference>
<dbReference type="CDD" id="cd17546">
    <property type="entry name" value="REC_hyHK_CKI1_RcsC-like"/>
    <property type="match status" value="1"/>
</dbReference>
<dbReference type="InterPro" id="IPR003661">
    <property type="entry name" value="HisK_dim/P_dom"/>
</dbReference>
<dbReference type="PANTHER" id="PTHR45339">
    <property type="entry name" value="HYBRID SIGNAL TRANSDUCTION HISTIDINE KINASE J"/>
    <property type="match status" value="1"/>
</dbReference>
<dbReference type="InterPro" id="IPR036641">
    <property type="entry name" value="HPT_dom_sf"/>
</dbReference>
<evidence type="ECO:0000259" key="18">
    <source>
        <dbReference type="PROSITE" id="PS50110"/>
    </source>
</evidence>
<dbReference type="SMART" id="SM00448">
    <property type="entry name" value="REC"/>
    <property type="match status" value="1"/>
</dbReference>
<evidence type="ECO:0000313" key="21">
    <source>
        <dbReference type="EMBL" id="SCY72676.1"/>
    </source>
</evidence>
<dbReference type="CDD" id="cd18773">
    <property type="entry name" value="PDC1_HK_sensor"/>
    <property type="match status" value="1"/>
</dbReference>
<comment type="subcellular location">
    <subcellularLocation>
        <location evidence="2">Cell membrane</location>
        <topology evidence="2">Multi-pass membrane protein</topology>
    </subcellularLocation>
</comment>
<dbReference type="Gene3D" id="3.40.50.2300">
    <property type="match status" value="1"/>
</dbReference>
<dbReference type="SUPFAM" id="SSF52172">
    <property type="entry name" value="CheY-like"/>
    <property type="match status" value="1"/>
</dbReference>
<dbReference type="GO" id="GO:0005886">
    <property type="term" value="C:plasma membrane"/>
    <property type="evidence" value="ECO:0007669"/>
    <property type="project" value="UniProtKB-SubCell"/>
</dbReference>
<sequence>MMRAGARFLKLPRDSLIWRFLLIGIAALAPLSAALVQFASDERKLAIEATRERADILITYAVERQSRAIEEAEGILHHLSETPALRAGGPECVSAVQRHFGMYRWMTSLRVTDLQGNEICGAHAQDQAADALRRDLLARVLKGEAFALSELSASAVTGEVRLTAAMPVLDGGQIAAVVSAEIDPGILDERSVKELNSNLDVNMLVIDRNGSLVAHHPPRNELVGRNLQSHEVVSKALGGIQGGSELDDLSGVPRLFVFRMLPGTDAILAVGLSRASVIGPIDEALRYRLFLILVIIGGSLLLGMLGVEGLILRPLRGLVQTAEALEHGDFNVSSSYKGSGEVRILERAFNRMAKAVADREKELTAAKDLAERALGQANIASQAKTNFLASMSHEIRTPLNGIIGYTEQLLDERLSTKQRRYADLIQVSASALLTVANDILDFSSIEADQIALQIEPFSLISLVDNTVSIVTSGAGKKGVPIRIAWGQNIPKIVLGDQARLRQVLLNLLNNAVKFTREGHIITRIDCKGATPSGELIRISISDTGIGIAPEQHSRLFKRFSQGDPSIRREFGGTGLGLAISKRLVELMGGQIGVESEFGKGSTFWIELVLPHGEMPVSQSTPADIPLTTKQARVLIVEDVDINRELAQTLLEAAGHTVDVVSNGEEAIASIKSRSYDLVLMDIQMPGMDGLTAIRAIRALDHPCRNVFVAAMTANVLPQQVRDCLQSGFNDHIGKPIRRDDLLRKMSEWLPCAENHVAPEASPSDGHFFQEKHFADFRDTIGAEGISHWLRRLDEQLRATFASQDFMSLERREIAKTAHAITSQAALLGFSELAELCTALERECETGGDISMALKRACEAARAARDVIASLDEAMPA</sequence>
<dbReference type="InterPro" id="IPR004358">
    <property type="entry name" value="Sig_transdc_His_kin-like_C"/>
</dbReference>
<dbReference type="CDD" id="cd16922">
    <property type="entry name" value="HATPase_EvgS-ArcB-TorS-like"/>
    <property type="match status" value="1"/>
</dbReference>
<dbReference type="CDD" id="cd06225">
    <property type="entry name" value="HAMP"/>
    <property type="match status" value="1"/>
</dbReference>
<keyword evidence="5 15" id="KW-0597">Phosphoprotein</keyword>
<dbReference type="RefSeq" id="WP_091134138.1">
    <property type="nucleotide sequence ID" value="NZ_FMVJ01000005.1"/>
</dbReference>
<dbReference type="OrthoDB" id="9789782at2"/>
<dbReference type="SMART" id="SM00387">
    <property type="entry name" value="HATPase_c"/>
    <property type="match status" value="1"/>
</dbReference>
<dbReference type="Gene3D" id="6.10.340.10">
    <property type="match status" value="1"/>
</dbReference>
<keyword evidence="22" id="KW-1185">Reference proteome</keyword>
<evidence type="ECO:0000256" key="15">
    <source>
        <dbReference type="PROSITE-ProRule" id="PRU00169"/>
    </source>
</evidence>
<organism evidence="21 22">
    <name type="scientific">Microvirga guangxiensis</name>
    <dbReference type="NCBI Taxonomy" id="549386"/>
    <lineage>
        <taxon>Bacteria</taxon>
        <taxon>Pseudomonadati</taxon>
        <taxon>Pseudomonadota</taxon>
        <taxon>Alphaproteobacteria</taxon>
        <taxon>Hyphomicrobiales</taxon>
        <taxon>Methylobacteriaceae</taxon>
        <taxon>Microvirga</taxon>
    </lineage>
</organism>
<evidence type="ECO:0000256" key="14">
    <source>
        <dbReference type="PROSITE-ProRule" id="PRU00110"/>
    </source>
</evidence>
<dbReference type="SUPFAM" id="SSF47226">
    <property type="entry name" value="Histidine-containing phosphotransfer domain, HPT domain"/>
    <property type="match status" value="1"/>
</dbReference>
<dbReference type="SUPFAM" id="SSF55874">
    <property type="entry name" value="ATPase domain of HSP90 chaperone/DNA topoisomerase II/histidine kinase"/>
    <property type="match status" value="1"/>
</dbReference>
<dbReference type="InterPro" id="IPR036097">
    <property type="entry name" value="HisK_dim/P_sf"/>
</dbReference>
<feature type="domain" description="HPt" evidence="20">
    <location>
        <begin position="777"/>
        <end position="876"/>
    </location>
</feature>
<gene>
    <name evidence="21" type="ORF">SAMN02927923_02155</name>
</gene>
<evidence type="ECO:0000256" key="3">
    <source>
        <dbReference type="ARBA" id="ARBA00012438"/>
    </source>
</evidence>
<evidence type="ECO:0000259" key="19">
    <source>
        <dbReference type="PROSITE" id="PS50885"/>
    </source>
</evidence>